<dbReference type="Gene3D" id="3.30.40.10">
    <property type="entry name" value="Zinc/RING finger domain, C3HC4 (zinc finger)"/>
    <property type="match status" value="1"/>
</dbReference>
<protein>
    <recommendedName>
        <fullName evidence="6">RING-type domain-containing protein</fullName>
    </recommendedName>
</protein>
<dbReference type="Pfam" id="PF00097">
    <property type="entry name" value="zf-C3HC4"/>
    <property type="match status" value="1"/>
</dbReference>
<gene>
    <name evidence="7" type="ORF">SEMRO_895_G217140.1</name>
</gene>
<evidence type="ECO:0000259" key="6">
    <source>
        <dbReference type="PROSITE" id="PS50089"/>
    </source>
</evidence>
<evidence type="ECO:0000256" key="3">
    <source>
        <dbReference type="ARBA" id="ARBA00022833"/>
    </source>
</evidence>
<evidence type="ECO:0000256" key="2">
    <source>
        <dbReference type="ARBA" id="ARBA00022771"/>
    </source>
</evidence>
<organism evidence="7 8">
    <name type="scientific">Seminavis robusta</name>
    <dbReference type="NCBI Taxonomy" id="568900"/>
    <lineage>
        <taxon>Eukaryota</taxon>
        <taxon>Sar</taxon>
        <taxon>Stramenopiles</taxon>
        <taxon>Ochrophyta</taxon>
        <taxon>Bacillariophyta</taxon>
        <taxon>Bacillariophyceae</taxon>
        <taxon>Bacillariophycidae</taxon>
        <taxon>Naviculales</taxon>
        <taxon>Naviculaceae</taxon>
        <taxon>Seminavis</taxon>
    </lineage>
</organism>
<accession>A0A9N8HPD7</accession>
<feature type="domain" description="RING-type" evidence="6">
    <location>
        <begin position="407"/>
        <end position="488"/>
    </location>
</feature>
<feature type="compositionally biased region" description="Basic and acidic residues" evidence="5">
    <location>
        <begin position="531"/>
        <end position="545"/>
    </location>
</feature>
<dbReference type="GO" id="GO:0008270">
    <property type="term" value="F:zinc ion binding"/>
    <property type="evidence" value="ECO:0007669"/>
    <property type="project" value="UniProtKB-KW"/>
</dbReference>
<dbReference type="Proteomes" id="UP001153069">
    <property type="component" value="Unassembled WGS sequence"/>
</dbReference>
<evidence type="ECO:0000256" key="5">
    <source>
        <dbReference type="SAM" id="MobiDB-lite"/>
    </source>
</evidence>
<feature type="region of interest" description="Disordered" evidence="5">
    <location>
        <begin position="648"/>
        <end position="670"/>
    </location>
</feature>
<dbReference type="SMART" id="SM00184">
    <property type="entry name" value="RING"/>
    <property type="match status" value="1"/>
</dbReference>
<reference evidence="7" key="1">
    <citation type="submission" date="2020-06" db="EMBL/GenBank/DDBJ databases">
        <authorList>
            <consortium name="Plant Systems Biology data submission"/>
        </authorList>
    </citation>
    <scope>NUCLEOTIDE SEQUENCE</scope>
    <source>
        <strain evidence="7">D6</strain>
    </source>
</reference>
<dbReference type="PROSITE" id="PS00518">
    <property type="entry name" value="ZF_RING_1"/>
    <property type="match status" value="1"/>
</dbReference>
<keyword evidence="2 4" id="KW-0863">Zinc-finger</keyword>
<dbReference type="OrthoDB" id="48414at2759"/>
<feature type="compositionally biased region" description="Acidic residues" evidence="5">
    <location>
        <begin position="654"/>
        <end position="670"/>
    </location>
</feature>
<feature type="region of interest" description="Disordered" evidence="5">
    <location>
        <begin position="518"/>
        <end position="545"/>
    </location>
</feature>
<keyword evidence="8" id="KW-1185">Reference proteome</keyword>
<dbReference type="AlphaFoldDB" id="A0A9N8HPD7"/>
<evidence type="ECO:0000313" key="7">
    <source>
        <dbReference type="EMBL" id="CAB9517948.1"/>
    </source>
</evidence>
<dbReference type="InterPro" id="IPR018957">
    <property type="entry name" value="Znf_C3HC4_RING-type"/>
</dbReference>
<dbReference type="InterPro" id="IPR001841">
    <property type="entry name" value="Znf_RING"/>
</dbReference>
<sequence>MDPTVEPPKPFSLLVDDLLDAIEERCSRRPDGGVGQYNRQQLGERLEQILLLTTAPSDHRDKSSEGQNLEWLIRPLIQVILQEQRVDRARTCPPNQSDDDEGNGKRPLLQWLVQWKYLRHVYGWQGEDDMVLLLLRLGARADENASDESSSTLVAAAQYGSVTTIRHLMIETRRQQPKQKHEHKNEMKEWIVSQVILYNLWAKILDRACPEMMQLFLRYIPATERVWMTARYDYAQEDDDDDGDDNSEVKKKKKPEETHVSALDYLLNNLLTWCDDDNDDDERITCDASISTSALSSYWGIVGMPTVERYSQCILQLLQMGVAHTPLTMTLLSYILDQNRHDRNNNQSSSPRHYAFQVAQVLFGNRMPSSPLLSSSMRNWNGTASTTIIIHPQESTVEETYNNPNVCAICLEEPAERQTFLFPWNKNRRDKSKTTRMMELYCGHAFCVACLLGWGASEPERLYHHHGNNNNNHNRRTAMMEVSCPICRKPLARDFLNDENRERLATVGYRRRNILGMDPHLGTESRGPQRLSHDQTRQECRARGWSEDEDADAKLKAQWQTVRQQRRNGPKITVDCAASMSLSPTYVAPKHGPVVIPITVKGNIPMLAGISTAAPYTVVSPSAVQWLGLRTTKLTSHRFHELRCRYTTRKRDDDESDTSDDDSDSDDDEVQVSVMKHAVTMAVVDELVVTLAGGTSQSIKVRLRNAVVHDNQINNTQEAWKPGIVLGLDFLESAAWTQTCVEVDVAPSVQDSNRRFMVLLHGGQDIQRVNEADGKGLIEEFRFYAPNGRSFRSPLLHIHPNNHLFFSVRHETSNHHDQHQRRHRSTECEWCCRMFPHVVEDTGRASRRRAKRKRGMIRCQFCYDMAISAKQHVYYCDEECQAKAYQVHRYRHARHRGLLGSLCRMAVAMVMDAIRQQSRMFVVSFIVGLGFSLMISLSERRSIPLIEVWSVLKALARENISKATFSQLYVHATGANAADERQMQLLTSRPG</sequence>
<dbReference type="SUPFAM" id="SSF57850">
    <property type="entry name" value="RING/U-box"/>
    <property type="match status" value="1"/>
</dbReference>
<proteinExistence type="predicted"/>
<comment type="caution">
    <text evidence="7">The sequence shown here is derived from an EMBL/GenBank/DDBJ whole genome shotgun (WGS) entry which is preliminary data.</text>
</comment>
<dbReference type="EMBL" id="CAICTM010000893">
    <property type="protein sequence ID" value="CAB9517948.1"/>
    <property type="molecule type" value="Genomic_DNA"/>
</dbReference>
<dbReference type="InterPro" id="IPR013083">
    <property type="entry name" value="Znf_RING/FYVE/PHD"/>
</dbReference>
<name>A0A9N8HPD7_9STRA</name>
<evidence type="ECO:0000256" key="4">
    <source>
        <dbReference type="PROSITE-ProRule" id="PRU00175"/>
    </source>
</evidence>
<dbReference type="InterPro" id="IPR017907">
    <property type="entry name" value="Znf_RING_CS"/>
</dbReference>
<evidence type="ECO:0000313" key="8">
    <source>
        <dbReference type="Proteomes" id="UP001153069"/>
    </source>
</evidence>
<dbReference type="PROSITE" id="PS50089">
    <property type="entry name" value="ZF_RING_2"/>
    <property type="match status" value="1"/>
</dbReference>
<keyword evidence="1" id="KW-0479">Metal-binding</keyword>
<evidence type="ECO:0000256" key="1">
    <source>
        <dbReference type="ARBA" id="ARBA00022723"/>
    </source>
</evidence>
<keyword evidence="3" id="KW-0862">Zinc</keyword>